<sequence length="356" mass="39623">MTEPLARTRQEAHLFIDLTPCECGDRRLATAGEAITLPDGAPGRRYAGRCPGCGRDRLFVFRVPERAEDADDPAEIVYGRGDRTSELLDPGQWLWVAEQYADAVPGNPGYLTGEPRATARTWLTAAVAALREAEKFLPAGAERVPEQALRTAASRERYAREPHAFDRERLAALRSRFERRRGTLLDPPAPDEPARAPDEPAATTTSPERIRRIVAENRAVEQWAQRHDLDAATPGAGSPEQNREIERELRTMRGDDPETGLPLETPIGALAAFRQLIGDLEAEFAGRVAERDLRIGLALAAYQAWLARLRQDDDEWREQLWADEIWDVPQDVLPPAGSAWEMVRAARSAIREPFGG</sequence>
<evidence type="ECO:0000256" key="1">
    <source>
        <dbReference type="SAM" id="MobiDB-lite"/>
    </source>
</evidence>
<dbReference type="Proteomes" id="UP000546162">
    <property type="component" value="Unassembled WGS sequence"/>
</dbReference>
<evidence type="ECO:0000313" key="2">
    <source>
        <dbReference type="EMBL" id="MBB4739655.1"/>
    </source>
</evidence>
<reference evidence="2 3" key="1">
    <citation type="submission" date="2020-08" db="EMBL/GenBank/DDBJ databases">
        <title>Sequencing the genomes of 1000 actinobacteria strains.</title>
        <authorList>
            <person name="Klenk H.-P."/>
        </authorList>
    </citation>
    <scope>NUCLEOTIDE SEQUENCE [LARGE SCALE GENOMIC DNA]</scope>
    <source>
        <strain evidence="2 3">DSM 45809</strain>
    </source>
</reference>
<proteinExistence type="predicted"/>
<protein>
    <submittedName>
        <fullName evidence="2">Uncharacterized protein</fullName>
    </submittedName>
</protein>
<gene>
    <name evidence="2" type="ORF">BJY16_003114</name>
</gene>
<dbReference type="EMBL" id="JACHNB010000001">
    <property type="protein sequence ID" value="MBB4739655.1"/>
    <property type="molecule type" value="Genomic_DNA"/>
</dbReference>
<evidence type="ECO:0000313" key="3">
    <source>
        <dbReference type="Proteomes" id="UP000546162"/>
    </source>
</evidence>
<organism evidence="2 3">
    <name type="scientific">Actinoplanes octamycinicus</name>
    <dbReference type="NCBI Taxonomy" id="135948"/>
    <lineage>
        <taxon>Bacteria</taxon>
        <taxon>Bacillati</taxon>
        <taxon>Actinomycetota</taxon>
        <taxon>Actinomycetes</taxon>
        <taxon>Micromonosporales</taxon>
        <taxon>Micromonosporaceae</taxon>
        <taxon>Actinoplanes</taxon>
    </lineage>
</organism>
<dbReference type="AlphaFoldDB" id="A0A7W7GWL1"/>
<comment type="caution">
    <text evidence="2">The sequence shown here is derived from an EMBL/GenBank/DDBJ whole genome shotgun (WGS) entry which is preliminary data.</text>
</comment>
<name>A0A7W7GWL1_9ACTN</name>
<keyword evidence="3" id="KW-1185">Reference proteome</keyword>
<dbReference type="RefSeq" id="WP_185040169.1">
    <property type="nucleotide sequence ID" value="NZ_BAABFG010000005.1"/>
</dbReference>
<feature type="region of interest" description="Disordered" evidence="1">
    <location>
        <begin position="178"/>
        <end position="210"/>
    </location>
</feature>
<accession>A0A7W7GWL1</accession>